<organism evidence="1 2">
    <name type="scientific">Paenibacillus aestuarii</name>
    <dbReference type="NCBI Taxonomy" id="516965"/>
    <lineage>
        <taxon>Bacteria</taxon>
        <taxon>Bacillati</taxon>
        <taxon>Bacillota</taxon>
        <taxon>Bacilli</taxon>
        <taxon>Bacillales</taxon>
        <taxon>Paenibacillaceae</taxon>
        <taxon>Paenibacillus</taxon>
    </lineage>
</organism>
<dbReference type="Gene3D" id="3.40.1260.10">
    <property type="entry name" value="DsrEFH-like"/>
    <property type="match status" value="1"/>
</dbReference>
<dbReference type="EMBL" id="JBHSMJ010000051">
    <property type="protein sequence ID" value="MFC5452390.1"/>
    <property type="molecule type" value="Genomic_DNA"/>
</dbReference>
<proteinExistence type="predicted"/>
<dbReference type="InterPro" id="IPR003787">
    <property type="entry name" value="Sulphur_relay_DsrE/F-like"/>
</dbReference>
<dbReference type="SUPFAM" id="SSF75169">
    <property type="entry name" value="DsrEFH-like"/>
    <property type="match status" value="1"/>
</dbReference>
<accession>A0ABW0KGJ3</accession>
<dbReference type="Proteomes" id="UP001596044">
    <property type="component" value="Unassembled WGS sequence"/>
</dbReference>
<dbReference type="Pfam" id="PF02635">
    <property type="entry name" value="DsrE"/>
    <property type="match status" value="1"/>
</dbReference>
<gene>
    <name evidence="1" type="ORF">ACFPOG_29705</name>
</gene>
<sequence length="117" mass="12536">MTKVAIIVHATENEMGRALHALLYAQELHEAKIEVKVYFDGQGTVWVKTMEDPSHMFNPLYKAVKATGILAGACGSCADAFGVTQDIQAAGINTLAEAEGHFSVAKLVADGYQIITL</sequence>
<name>A0ABW0KGJ3_9BACL</name>
<comment type="caution">
    <text evidence="1">The sequence shown here is derived from an EMBL/GenBank/DDBJ whole genome shotgun (WGS) entry which is preliminary data.</text>
</comment>
<protein>
    <submittedName>
        <fullName evidence="1">DsrE family protein</fullName>
    </submittedName>
</protein>
<keyword evidence="2" id="KW-1185">Reference proteome</keyword>
<evidence type="ECO:0000313" key="2">
    <source>
        <dbReference type="Proteomes" id="UP001596044"/>
    </source>
</evidence>
<dbReference type="RefSeq" id="WP_270880630.1">
    <property type="nucleotide sequence ID" value="NZ_JAQFVF010000034.1"/>
</dbReference>
<dbReference type="InterPro" id="IPR027396">
    <property type="entry name" value="DsrEFH-like"/>
</dbReference>
<evidence type="ECO:0000313" key="1">
    <source>
        <dbReference type="EMBL" id="MFC5452390.1"/>
    </source>
</evidence>
<reference evidence="2" key="1">
    <citation type="journal article" date="2019" name="Int. J. Syst. Evol. Microbiol.">
        <title>The Global Catalogue of Microorganisms (GCM) 10K type strain sequencing project: providing services to taxonomists for standard genome sequencing and annotation.</title>
        <authorList>
            <consortium name="The Broad Institute Genomics Platform"/>
            <consortium name="The Broad Institute Genome Sequencing Center for Infectious Disease"/>
            <person name="Wu L."/>
            <person name="Ma J."/>
        </authorList>
    </citation>
    <scope>NUCLEOTIDE SEQUENCE [LARGE SCALE GENOMIC DNA]</scope>
    <source>
        <strain evidence="2">KACC 11904</strain>
    </source>
</reference>